<evidence type="ECO:0000313" key="3">
    <source>
        <dbReference type="Proteomes" id="UP000295192"/>
    </source>
</evidence>
<dbReference type="AlphaFoldDB" id="A0A484APP7"/>
<proteinExistence type="predicted"/>
<gene>
    <name evidence="2" type="ORF">AWZ03_014791</name>
</gene>
<keyword evidence="3" id="KW-1185">Reference proteome</keyword>
<organism evidence="2 3">
    <name type="scientific">Drosophila navojoa</name>
    <name type="common">Fruit fly</name>
    <dbReference type="NCBI Taxonomy" id="7232"/>
    <lineage>
        <taxon>Eukaryota</taxon>
        <taxon>Metazoa</taxon>
        <taxon>Ecdysozoa</taxon>
        <taxon>Arthropoda</taxon>
        <taxon>Hexapoda</taxon>
        <taxon>Insecta</taxon>
        <taxon>Pterygota</taxon>
        <taxon>Neoptera</taxon>
        <taxon>Endopterygota</taxon>
        <taxon>Diptera</taxon>
        <taxon>Brachycera</taxon>
        <taxon>Muscomorpha</taxon>
        <taxon>Ephydroidea</taxon>
        <taxon>Drosophilidae</taxon>
        <taxon>Drosophila</taxon>
    </lineage>
</organism>
<evidence type="ECO:0000313" key="2">
    <source>
        <dbReference type="EMBL" id="TDG38787.1"/>
    </source>
</evidence>
<name>A0A484APP7_DRONA</name>
<protein>
    <submittedName>
        <fullName evidence="2">Uncharacterized protein</fullName>
    </submittedName>
</protein>
<sequence>MTTTATTTAATAAAAVSGKLQSNVIIMGIISPRGGNKQSSNCFNITHTPRPTDGSQPRQSPPIDLRPRLDIGHKGSKKVN</sequence>
<feature type="compositionally biased region" description="Polar residues" evidence="1">
    <location>
        <begin position="36"/>
        <end position="58"/>
    </location>
</feature>
<comment type="caution">
    <text evidence="2">The sequence shown here is derived from an EMBL/GenBank/DDBJ whole genome shotgun (WGS) entry which is preliminary data.</text>
</comment>
<evidence type="ECO:0000256" key="1">
    <source>
        <dbReference type="SAM" id="MobiDB-lite"/>
    </source>
</evidence>
<accession>A0A484APP7</accession>
<dbReference type="Proteomes" id="UP000295192">
    <property type="component" value="Unassembled WGS sequence"/>
</dbReference>
<reference evidence="2 3" key="1">
    <citation type="journal article" date="2019" name="J. Hered.">
        <title>An Improved Genome Assembly for Drosophila navojoa, the Basal Species in the mojavensis Cluster.</title>
        <authorList>
            <person name="Vanderlinde T."/>
            <person name="Dupim E.G."/>
            <person name="Nazario-Yepiz N.O."/>
            <person name="Carvalho A.B."/>
        </authorList>
    </citation>
    <scope>NUCLEOTIDE SEQUENCE [LARGE SCALE GENOMIC DNA]</scope>
    <source>
        <strain evidence="2">Navoj_Jal97</strain>
        <tissue evidence="2">Whole organism</tissue>
    </source>
</reference>
<feature type="region of interest" description="Disordered" evidence="1">
    <location>
        <begin position="32"/>
        <end position="80"/>
    </location>
</feature>
<dbReference type="EMBL" id="LSRL02001931">
    <property type="protein sequence ID" value="TDG38787.1"/>
    <property type="molecule type" value="Genomic_DNA"/>
</dbReference>